<dbReference type="EC" id="5.4.99.12" evidence="4"/>
<evidence type="ECO:0000313" key="8">
    <source>
        <dbReference type="Proteomes" id="UP000003994"/>
    </source>
</evidence>
<reference evidence="7 8" key="1">
    <citation type="submission" date="2012-07" db="EMBL/GenBank/DDBJ databases">
        <title>The Genome Sequence of Actinomyces turicensis ACS-279-V-COL4.</title>
        <authorList>
            <consortium name="The Broad Institute Genome Sequencing Platform"/>
            <person name="Earl A."/>
            <person name="Ward D."/>
            <person name="Feldgarden M."/>
            <person name="Gevers D."/>
            <person name="Saerens B."/>
            <person name="Vaneechoutte M."/>
            <person name="Walker B."/>
            <person name="Young S.K."/>
            <person name="Zeng Q."/>
            <person name="Gargeya S."/>
            <person name="Fitzgerald M."/>
            <person name="Haas B."/>
            <person name="Abouelleil A."/>
            <person name="Alvarado L."/>
            <person name="Arachchi H.M."/>
            <person name="Berlin A."/>
            <person name="Chapman S.B."/>
            <person name="Goldberg J."/>
            <person name="Griggs A."/>
            <person name="Gujja S."/>
            <person name="Hansen M."/>
            <person name="Howarth C."/>
            <person name="Imamovic A."/>
            <person name="Larimer J."/>
            <person name="McCowen C."/>
            <person name="Montmayeur A."/>
            <person name="Murphy C."/>
            <person name="Neiman D."/>
            <person name="Pearson M."/>
            <person name="Priest M."/>
            <person name="Roberts A."/>
            <person name="Saif S."/>
            <person name="Shea T."/>
            <person name="Sisk P."/>
            <person name="Sykes S."/>
            <person name="Wortman J."/>
            <person name="Nusbaum C."/>
            <person name="Birren B."/>
        </authorList>
    </citation>
    <scope>NUCLEOTIDE SEQUENCE [LARGE SCALE GENOMIC DNA]</scope>
    <source>
        <strain evidence="7 8">ACS-279-V-Col4</strain>
    </source>
</reference>
<comment type="subunit">
    <text evidence="4">Homodimer.</text>
</comment>
<dbReference type="PANTHER" id="PTHR11142:SF0">
    <property type="entry name" value="TRNA PSEUDOURIDINE SYNTHASE-LIKE 1"/>
    <property type="match status" value="1"/>
</dbReference>
<feature type="binding site" evidence="4">
    <location>
        <position position="177"/>
    </location>
    <ligand>
        <name>substrate</name>
    </ligand>
</feature>
<gene>
    <name evidence="4" type="primary">truA</name>
    <name evidence="7" type="ORF">HMPREF9241_01264</name>
</gene>
<comment type="caution">
    <text evidence="4">Lacks conserved residue(s) required for the propagation of feature annotation.</text>
</comment>
<keyword evidence="2 4" id="KW-0819">tRNA processing</keyword>
<comment type="function">
    <text evidence="4">Formation of pseudouridine at positions 38, 39 and 40 in the anticodon stem and loop of transfer RNAs.</text>
</comment>
<dbReference type="Proteomes" id="UP000003994">
    <property type="component" value="Unassembled WGS sequence"/>
</dbReference>
<dbReference type="AlphaFoldDB" id="K0ZE06"/>
<feature type="active site" description="Nucleophile" evidence="4">
    <location>
        <position position="86"/>
    </location>
</feature>
<feature type="domain" description="Pseudouridine synthase I TruA alpha/beta" evidence="6">
    <location>
        <begin position="209"/>
        <end position="336"/>
    </location>
</feature>
<dbReference type="GO" id="GO:0160147">
    <property type="term" value="F:tRNA pseudouridine(38-40) synthase activity"/>
    <property type="evidence" value="ECO:0007669"/>
    <property type="project" value="UniProtKB-EC"/>
</dbReference>
<dbReference type="InterPro" id="IPR020097">
    <property type="entry name" value="PsdUridine_synth_TruA_a/b_dom"/>
</dbReference>
<dbReference type="Gene3D" id="3.30.70.660">
    <property type="entry name" value="Pseudouridine synthase I, catalytic domain, C-terminal subdomain"/>
    <property type="match status" value="1"/>
</dbReference>
<dbReference type="InterPro" id="IPR020095">
    <property type="entry name" value="PsdUridine_synth_TruA_C"/>
</dbReference>
<accession>K0ZE06</accession>
<protein>
    <recommendedName>
        <fullName evidence="4">tRNA pseudouridine synthase A</fullName>
        <ecNumber evidence="4">5.4.99.12</ecNumber>
    </recommendedName>
    <alternativeName>
        <fullName evidence="4">tRNA pseudouridine(38-40) synthase</fullName>
    </alternativeName>
    <alternativeName>
        <fullName evidence="4">tRNA pseudouridylate synthase I</fullName>
    </alternativeName>
    <alternativeName>
        <fullName evidence="4">tRNA-uridine isomerase I</fullName>
    </alternativeName>
</protein>
<dbReference type="GO" id="GO:0031119">
    <property type="term" value="P:tRNA pseudouridine synthesis"/>
    <property type="evidence" value="ECO:0007669"/>
    <property type="project" value="UniProtKB-UniRule"/>
</dbReference>
<comment type="similarity">
    <text evidence="1 4 5">Belongs to the tRNA pseudouridine synthase TruA family.</text>
</comment>
<evidence type="ECO:0000256" key="1">
    <source>
        <dbReference type="ARBA" id="ARBA00009375"/>
    </source>
</evidence>
<dbReference type="SUPFAM" id="SSF55120">
    <property type="entry name" value="Pseudouridine synthase"/>
    <property type="match status" value="1"/>
</dbReference>
<comment type="catalytic activity">
    <reaction evidence="4 5">
        <text>uridine(38/39/40) in tRNA = pseudouridine(38/39/40) in tRNA</text>
        <dbReference type="Rhea" id="RHEA:22376"/>
        <dbReference type="Rhea" id="RHEA-COMP:10085"/>
        <dbReference type="Rhea" id="RHEA-COMP:10087"/>
        <dbReference type="ChEBI" id="CHEBI:65314"/>
        <dbReference type="ChEBI" id="CHEBI:65315"/>
        <dbReference type="EC" id="5.4.99.12"/>
    </reaction>
</comment>
<dbReference type="EMBL" id="AGWQ01000007">
    <property type="protein sequence ID" value="EJZ85720.1"/>
    <property type="molecule type" value="Genomic_DNA"/>
</dbReference>
<keyword evidence="8" id="KW-1185">Reference proteome</keyword>
<dbReference type="HAMAP" id="MF_00171">
    <property type="entry name" value="TruA"/>
    <property type="match status" value="1"/>
</dbReference>
<evidence type="ECO:0000313" key="7">
    <source>
        <dbReference type="EMBL" id="EJZ85720.1"/>
    </source>
</evidence>
<dbReference type="Pfam" id="PF01416">
    <property type="entry name" value="PseudoU_synth_1"/>
    <property type="match status" value="1"/>
</dbReference>
<dbReference type="Gene3D" id="3.30.70.580">
    <property type="entry name" value="Pseudouridine synthase I, catalytic domain, N-terminal subdomain"/>
    <property type="match status" value="1"/>
</dbReference>
<dbReference type="eggNOG" id="COG0101">
    <property type="taxonomic scope" value="Bacteria"/>
</dbReference>
<dbReference type="RefSeq" id="WP_006681469.1">
    <property type="nucleotide sequence ID" value="NZ_JH815209.1"/>
</dbReference>
<dbReference type="CDD" id="cd02570">
    <property type="entry name" value="PseudoU_synth_EcTruA"/>
    <property type="match status" value="1"/>
</dbReference>
<evidence type="ECO:0000259" key="6">
    <source>
        <dbReference type="Pfam" id="PF01416"/>
    </source>
</evidence>
<dbReference type="GO" id="GO:0003723">
    <property type="term" value="F:RNA binding"/>
    <property type="evidence" value="ECO:0007669"/>
    <property type="project" value="InterPro"/>
</dbReference>
<evidence type="ECO:0000256" key="4">
    <source>
        <dbReference type="HAMAP-Rule" id="MF_00171"/>
    </source>
</evidence>
<dbReference type="InterPro" id="IPR001406">
    <property type="entry name" value="PsdUridine_synth_TruA"/>
</dbReference>
<dbReference type="PATRIC" id="fig|883077.3.peg.1278"/>
<proteinExistence type="inferred from homology"/>
<keyword evidence="3 4" id="KW-0413">Isomerase</keyword>
<evidence type="ECO:0000256" key="5">
    <source>
        <dbReference type="RuleBase" id="RU003792"/>
    </source>
</evidence>
<dbReference type="STRING" id="883077.HMPREF9241_01264"/>
<sequence length="360" mass="39026">MVSMSNSDPLAFTALVHEPVALVEESAALVQAPHTLRIRLDLSYDGTNFHGWASQPGQRTVQGEIEAGLGLVLRCPTVLTVAGRTDAGVHARHQVVHFDVEQARWEKLAPRGAEATAEACANALVRRLNGVIARAYGQWMRDRALNAPKGTADVVIREAHVVSSDFDARFSALGRHYCYRLMSGGVDPLRRFDVLSLEQPLDVDLMNRAAAPLLGEHDFLSYCRPREGATTIRTLTRLEFKPSSTALVHRSGALVHRSGALTPQQGASESALVECFVDADAFCHSMVRSLVGALVEVGLGRRSVDWPYELLQACSRTSAAPIAPAHGLTLEGVDYPAPDQWASRAQQARSRRDSCCGDGS</sequence>
<dbReference type="HOGENOM" id="CLU_014673_0_2_11"/>
<dbReference type="InterPro" id="IPR020103">
    <property type="entry name" value="PsdUridine_synth_cat_dom_sf"/>
</dbReference>
<evidence type="ECO:0000256" key="3">
    <source>
        <dbReference type="ARBA" id="ARBA00023235"/>
    </source>
</evidence>
<organism evidence="7 8">
    <name type="scientific">Schaalia turicensis ACS-279-V-Col4</name>
    <dbReference type="NCBI Taxonomy" id="883077"/>
    <lineage>
        <taxon>Bacteria</taxon>
        <taxon>Bacillati</taxon>
        <taxon>Actinomycetota</taxon>
        <taxon>Actinomycetes</taxon>
        <taxon>Actinomycetales</taxon>
        <taxon>Actinomycetaceae</taxon>
        <taxon>Schaalia</taxon>
    </lineage>
</organism>
<name>K0ZE06_9ACTO</name>
<dbReference type="InterPro" id="IPR020094">
    <property type="entry name" value="TruA/RsuA/RluB/E/F_N"/>
</dbReference>
<evidence type="ECO:0000256" key="2">
    <source>
        <dbReference type="ARBA" id="ARBA00022694"/>
    </source>
</evidence>
<dbReference type="PANTHER" id="PTHR11142">
    <property type="entry name" value="PSEUDOURIDYLATE SYNTHASE"/>
    <property type="match status" value="1"/>
</dbReference>
<comment type="caution">
    <text evidence="7">The sequence shown here is derived from an EMBL/GenBank/DDBJ whole genome shotgun (WGS) entry which is preliminary data.</text>
</comment>